<dbReference type="GO" id="GO:0046872">
    <property type="term" value="F:metal ion binding"/>
    <property type="evidence" value="ECO:0007669"/>
    <property type="project" value="InterPro"/>
</dbReference>
<dbReference type="EMBL" id="CM001222">
    <property type="protein sequence ID" value="KEH27248.1"/>
    <property type="molecule type" value="Genomic_DNA"/>
</dbReference>
<feature type="domain" description="Late nodulin" evidence="2">
    <location>
        <begin position="1"/>
        <end position="56"/>
    </location>
</feature>
<reference evidence="3 5" key="2">
    <citation type="journal article" date="2014" name="BMC Genomics">
        <title>An improved genome release (version Mt4.0) for the model legume Medicago truncatula.</title>
        <authorList>
            <person name="Tang H."/>
            <person name="Krishnakumar V."/>
            <person name="Bidwell S."/>
            <person name="Rosen B."/>
            <person name="Chan A."/>
            <person name="Zhou S."/>
            <person name="Gentzbittel L."/>
            <person name="Childs K.L."/>
            <person name="Yandell M."/>
            <person name="Gundlach H."/>
            <person name="Mayer K.F."/>
            <person name="Schwartz D.C."/>
            <person name="Town C.D."/>
        </authorList>
    </citation>
    <scope>GENOME REANNOTATION</scope>
    <source>
        <strain evidence="3">A17</strain>
        <strain evidence="4 5">cv. Jemalong A17</strain>
    </source>
</reference>
<dbReference type="EnsemblPlants" id="KEH27248">
    <property type="protein sequence ID" value="KEH27248"/>
    <property type="gene ID" value="MTR_6g091600"/>
</dbReference>
<evidence type="ECO:0000313" key="3">
    <source>
        <dbReference type="EMBL" id="KEH27248.1"/>
    </source>
</evidence>
<protein>
    <submittedName>
        <fullName evidence="3">Pollen Ole e I family allergen</fullName>
    </submittedName>
</protein>
<dbReference type="AlphaFoldDB" id="A0A072UDR2"/>
<evidence type="ECO:0000313" key="5">
    <source>
        <dbReference type="Proteomes" id="UP000002051"/>
    </source>
</evidence>
<keyword evidence="5" id="KW-1185">Reference proteome</keyword>
<evidence type="ECO:0000256" key="1">
    <source>
        <dbReference type="SAM" id="SignalP"/>
    </source>
</evidence>
<reference evidence="3 5" key="1">
    <citation type="journal article" date="2011" name="Nature">
        <title>The Medicago genome provides insight into the evolution of rhizobial symbioses.</title>
        <authorList>
            <person name="Young N.D."/>
            <person name="Debelle F."/>
            <person name="Oldroyd G.E."/>
            <person name="Geurts R."/>
            <person name="Cannon S.B."/>
            <person name="Udvardi M.K."/>
            <person name="Benedito V.A."/>
            <person name="Mayer K.F."/>
            <person name="Gouzy J."/>
            <person name="Schoof H."/>
            <person name="Van de Peer Y."/>
            <person name="Proost S."/>
            <person name="Cook D.R."/>
            <person name="Meyers B.C."/>
            <person name="Spannagl M."/>
            <person name="Cheung F."/>
            <person name="De Mita S."/>
            <person name="Krishnakumar V."/>
            <person name="Gundlach H."/>
            <person name="Zhou S."/>
            <person name="Mudge J."/>
            <person name="Bharti A.K."/>
            <person name="Murray J.D."/>
            <person name="Naoumkina M.A."/>
            <person name="Rosen B."/>
            <person name="Silverstein K.A."/>
            <person name="Tang H."/>
            <person name="Rombauts S."/>
            <person name="Zhao P.X."/>
            <person name="Zhou P."/>
            <person name="Barbe V."/>
            <person name="Bardou P."/>
            <person name="Bechner M."/>
            <person name="Bellec A."/>
            <person name="Berger A."/>
            <person name="Berges H."/>
            <person name="Bidwell S."/>
            <person name="Bisseling T."/>
            <person name="Choisne N."/>
            <person name="Couloux A."/>
            <person name="Denny R."/>
            <person name="Deshpande S."/>
            <person name="Dai X."/>
            <person name="Doyle J.J."/>
            <person name="Dudez A.M."/>
            <person name="Farmer A.D."/>
            <person name="Fouteau S."/>
            <person name="Franken C."/>
            <person name="Gibelin C."/>
            <person name="Gish J."/>
            <person name="Goldstein S."/>
            <person name="Gonzalez A.J."/>
            <person name="Green P.J."/>
            <person name="Hallab A."/>
            <person name="Hartog M."/>
            <person name="Hua A."/>
            <person name="Humphray S.J."/>
            <person name="Jeong D.H."/>
            <person name="Jing Y."/>
            <person name="Jocker A."/>
            <person name="Kenton S.M."/>
            <person name="Kim D.J."/>
            <person name="Klee K."/>
            <person name="Lai H."/>
            <person name="Lang C."/>
            <person name="Lin S."/>
            <person name="Macmil S.L."/>
            <person name="Magdelenat G."/>
            <person name="Matthews L."/>
            <person name="McCorrison J."/>
            <person name="Monaghan E.L."/>
            <person name="Mun J.H."/>
            <person name="Najar F.Z."/>
            <person name="Nicholson C."/>
            <person name="Noirot C."/>
            <person name="O'Bleness M."/>
            <person name="Paule C.R."/>
            <person name="Poulain J."/>
            <person name="Prion F."/>
            <person name="Qin B."/>
            <person name="Qu C."/>
            <person name="Retzel E.F."/>
            <person name="Riddle C."/>
            <person name="Sallet E."/>
            <person name="Samain S."/>
            <person name="Samson N."/>
            <person name="Sanders I."/>
            <person name="Saurat O."/>
            <person name="Scarpelli C."/>
            <person name="Schiex T."/>
            <person name="Segurens B."/>
            <person name="Severin A.J."/>
            <person name="Sherrier D.J."/>
            <person name="Shi R."/>
            <person name="Sims S."/>
            <person name="Singer S.R."/>
            <person name="Sinharoy S."/>
            <person name="Sterck L."/>
            <person name="Viollet A."/>
            <person name="Wang B.B."/>
            <person name="Wang K."/>
            <person name="Wang M."/>
            <person name="Wang X."/>
            <person name="Warfsmann J."/>
            <person name="Weissenbach J."/>
            <person name="White D.D."/>
            <person name="White J.D."/>
            <person name="Wiley G.B."/>
            <person name="Wincker P."/>
            <person name="Xing Y."/>
            <person name="Yang L."/>
            <person name="Yao Z."/>
            <person name="Ying F."/>
            <person name="Zhai J."/>
            <person name="Zhou L."/>
            <person name="Zuber A."/>
            <person name="Denarie J."/>
            <person name="Dixon R.A."/>
            <person name="May G.D."/>
            <person name="Schwartz D.C."/>
            <person name="Rogers J."/>
            <person name="Quetier F."/>
            <person name="Town C.D."/>
            <person name="Roe B.A."/>
        </authorList>
    </citation>
    <scope>NUCLEOTIDE SEQUENCE [LARGE SCALE GENOMIC DNA]</scope>
    <source>
        <strain evidence="3">A17</strain>
        <strain evidence="4 5">cv. Jemalong A17</strain>
    </source>
</reference>
<name>A0A072UDR2_MEDTR</name>
<accession>A0A072UDR2</accession>
<sequence>MANITKFVYIAILFLSLFFIGMNDAAILECREDSHCVTKIKCVLPRKPECRNNACTCYKDCILLINDHMA</sequence>
<evidence type="ECO:0000259" key="2">
    <source>
        <dbReference type="Pfam" id="PF07127"/>
    </source>
</evidence>
<proteinExistence type="predicted"/>
<keyword evidence="1" id="KW-0732">Signal</keyword>
<dbReference type="Pfam" id="PF07127">
    <property type="entry name" value="Nodulin_late"/>
    <property type="match status" value="1"/>
</dbReference>
<feature type="chain" id="PRO_5014499561" evidence="1">
    <location>
        <begin position="26"/>
        <end position="70"/>
    </location>
</feature>
<gene>
    <name evidence="3" type="ordered locus">MTR_6g091600</name>
</gene>
<evidence type="ECO:0000313" key="4">
    <source>
        <dbReference type="EnsemblPlants" id="KEH27248"/>
    </source>
</evidence>
<dbReference type="InterPro" id="IPR009810">
    <property type="entry name" value="Nodulin_late_dom"/>
</dbReference>
<reference evidence="4" key="3">
    <citation type="submission" date="2015-04" db="UniProtKB">
        <authorList>
            <consortium name="EnsemblPlants"/>
        </authorList>
    </citation>
    <scope>IDENTIFICATION</scope>
    <source>
        <strain evidence="4">cv. Jemalong A17</strain>
    </source>
</reference>
<feature type="signal peptide" evidence="1">
    <location>
        <begin position="1"/>
        <end position="25"/>
    </location>
</feature>
<organism evidence="3 5">
    <name type="scientific">Medicago truncatula</name>
    <name type="common">Barrel medic</name>
    <name type="synonym">Medicago tribuloides</name>
    <dbReference type="NCBI Taxonomy" id="3880"/>
    <lineage>
        <taxon>Eukaryota</taxon>
        <taxon>Viridiplantae</taxon>
        <taxon>Streptophyta</taxon>
        <taxon>Embryophyta</taxon>
        <taxon>Tracheophyta</taxon>
        <taxon>Spermatophyta</taxon>
        <taxon>Magnoliopsida</taxon>
        <taxon>eudicotyledons</taxon>
        <taxon>Gunneridae</taxon>
        <taxon>Pentapetalae</taxon>
        <taxon>rosids</taxon>
        <taxon>fabids</taxon>
        <taxon>Fabales</taxon>
        <taxon>Fabaceae</taxon>
        <taxon>Papilionoideae</taxon>
        <taxon>50 kb inversion clade</taxon>
        <taxon>NPAAA clade</taxon>
        <taxon>Hologalegina</taxon>
        <taxon>IRL clade</taxon>
        <taxon>Trifolieae</taxon>
        <taxon>Medicago</taxon>
    </lineage>
</organism>
<dbReference type="Proteomes" id="UP000002051">
    <property type="component" value="Chromosome 6"/>
</dbReference>